<reference evidence="3" key="2">
    <citation type="journal article" date="2021" name="Genome Biol. Evol.">
        <title>Developing a high-quality reference genome for a parasitic bivalve with doubly uniparental inheritance (Bivalvia: Unionida).</title>
        <authorList>
            <person name="Smith C.H."/>
        </authorList>
    </citation>
    <scope>NUCLEOTIDE SEQUENCE</scope>
    <source>
        <strain evidence="3">CHS0354</strain>
        <tissue evidence="3">Mantle</tissue>
    </source>
</reference>
<reference evidence="3" key="1">
    <citation type="journal article" date="2021" name="Genome Biol. Evol.">
        <title>A High-Quality Reference Genome for a Parasitic Bivalve with Doubly Uniparental Inheritance (Bivalvia: Unionida).</title>
        <authorList>
            <person name="Smith C.H."/>
        </authorList>
    </citation>
    <scope>NUCLEOTIDE SEQUENCE</scope>
    <source>
        <strain evidence="3">CHS0354</strain>
    </source>
</reference>
<dbReference type="Gene3D" id="2.60.40.3210">
    <property type="entry name" value="Zona pellucida, ZP-N domain"/>
    <property type="match status" value="1"/>
</dbReference>
<evidence type="ECO:0000259" key="2">
    <source>
        <dbReference type="PROSITE" id="PS51034"/>
    </source>
</evidence>
<dbReference type="PROSITE" id="PS51034">
    <property type="entry name" value="ZP_2"/>
    <property type="match status" value="1"/>
</dbReference>
<dbReference type="AlphaFoldDB" id="A0AAE0SWW3"/>
<dbReference type="Proteomes" id="UP001195483">
    <property type="component" value="Unassembled WGS sequence"/>
</dbReference>
<dbReference type="PANTHER" id="PTHR11576">
    <property type="entry name" value="ZONA PELLUCIDA SPERM-BINDING PROTEIN 3"/>
    <property type="match status" value="1"/>
</dbReference>
<evidence type="ECO:0000313" key="4">
    <source>
        <dbReference type="Proteomes" id="UP001195483"/>
    </source>
</evidence>
<proteinExistence type="predicted"/>
<evidence type="ECO:0000313" key="3">
    <source>
        <dbReference type="EMBL" id="KAK3599692.1"/>
    </source>
</evidence>
<sequence length="287" mass="32653">MADSRHTVYDTFRIVEITTVSPSGFGKSALANYTNVQGAWYVNITWTPSTSDAGKTHILCFKAMDEMGYTFYVFSFESYSIDNAISSSCTSSGWYIQVDMYRLGQMYPLARESDIYLGVNSCTGYSNGYTLVFQHGIRDCLTSETVTQNALVYRNRLFYAMRDPQYPFIIRGYNWTVEVECDVMRNETASSHISHNTIGPFDSSHVQGTSHYNITMRFYSDPNFQYEIPGNPLHVKVGSDVYVKAYTVANDWGIKMILRSCYTKPDQNASDSLRYYIIRDGYVSCVG</sequence>
<protein>
    <recommendedName>
        <fullName evidence="2">ZP domain-containing protein</fullName>
    </recommendedName>
</protein>
<dbReference type="InterPro" id="IPR055355">
    <property type="entry name" value="ZP-C"/>
</dbReference>
<dbReference type="InterPro" id="IPR042235">
    <property type="entry name" value="ZP-C_dom"/>
</dbReference>
<dbReference type="InterPro" id="IPR001507">
    <property type="entry name" value="ZP_dom"/>
</dbReference>
<comment type="caution">
    <text evidence="3">The sequence shown here is derived from an EMBL/GenBank/DDBJ whole genome shotgun (WGS) entry which is preliminary data.</text>
</comment>
<evidence type="ECO:0000256" key="1">
    <source>
        <dbReference type="ARBA" id="ARBA00023157"/>
    </source>
</evidence>
<keyword evidence="1" id="KW-1015">Disulfide bond</keyword>
<dbReference type="Pfam" id="PF00100">
    <property type="entry name" value="Zona_pellucida"/>
    <property type="match status" value="1"/>
</dbReference>
<dbReference type="EMBL" id="JAEAOA010002176">
    <property type="protein sequence ID" value="KAK3599692.1"/>
    <property type="molecule type" value="Genomic_DNA"/>
</dbReference>
<accession>A0AAE0SWW3</accession>
<reference evidence="3" key="3">
    <citation type="submission" date="2023-05" db="EMBL/GenBank/DDBJ databases">
        <authorList>
            <person name="Smith C.H."/>
        </authorList>
    </citation>
    <scope>NUCLEOTIDE SEQUENCE</scope>
    <source>
        <strain evidence="3">CHS0354</strain>
        <tissue evidence="3">Mantle</tissue>
    </source>
</reference>
<dbReference type="Gene3D" id="2.60.40.4100">
    <property type="entry name" value="Zona pellucida, ZP-C domain"/>
    <property type="match status" value="1"/>
</dbReference>
<feature type="domain" description="ZP" evidence="2">
    <location>
        <begin position="88"/>
        <end position="287"/>
    </location>
</feature>
<dbReference type="SMART" id="SM00241">
    <property type="entry name" value="ZP"/>
    <property type="match status" value="1"/>
</dbReference>
<dbReference type="PANTHER" id="PTHR11576:SF14">
    <property type="entry name" value="ZP DOMAIN-CONTAINING PROTEIN"/>
    <property type="match status" value="1"/>
</dbReference>
<gene>
    <name evidence="3" type="ORF">CHS0354_037163</name>
</gene>
<name>A0AAE0SWW3_9BIVA</name>
<organism evidence="3 4">
    <name type="scientific">Potamilus streckersoni</name>
    <dbReference type="NCBI Taxonomy" id="2493646"/>
    <lineage>
        <taxon>Eukaryota</taxon>
        <taxon>Metazoa</taxon>
        <taxon>Spiralia</taxon>
        <taxon>Lophotrochozoa</taxon>
        <taxon>Mollusca</taxon>
        <taxon>Bivalvia</taxon>
        <taxon>Autobranchia</taxon>
        <taxon>Heteroconchia</taxon>
        <taxon>Palaeoheterodonta</taxon>
        <taxon>Unionida</taxon>
        <taxon>Unionoidea</taxon>
        <taxon>Unionidae</taxon>
        <taxon>Ambleminae</taxon>
        <taxon>Lampsilini</taxon>
        <taxon>Potamilus</taxon>
    </lineage>
</organism>
<keyword evidence="4" id="KW-1185">Reference proteome</keyword>